<proteinExistence type="predicted"/>
<name>A0ACC1IPQ9_9FUNG</name>
<evidence type="ECO:0000313" key="1">
    <source>
        <dbReference type="EMBL" id="KAJ1898520.1"/>
    </source>
</evidence>
<dbReference type="Proteomes" id="UP001150581">
    <property type="component" value="Unassembled WGS sequence"/>
</dbReference>
<gene>
    <name evidence="1" type="ORF">LPJ66_002694</name>
</gene>
<dbReference type="EMBL" id="JANBPG010000232">
    <property type="protein sequence ID" value="KAJ1898520.1"/>
    <property type="molecule type" value="Genomic_DNA"/>
</dbReference>
<evidence type="ECO:0000313" key="2">
    <source>
        <dbReference type="Proteomes" id="UP001150581"/>
    </source>
</evidence>
<keyword evidence="2" id="KW-1185">Reference proteome</keyword>
<organism evidence="1 2">
    <name type="scientific">Kickxella alabastrina</name>
    <dbReference type="NCBI Taxonomy" id="61397"/>
    <lineage>
        <taxon>Eukaryota</taxon>
        <taxon>Fungi</taxon>
        <taxon>Fungi incertae sedis</taxon>
        <taxon>Zoopagomycota</taxon>
        <taxon>Kickxellomycotina</taxon>
        <taxon>Kickxellomycetes</taxon>
        <taxon>Kickxellales</taxon>
        <taxon>Kickxellaceae</taxon>
        <taxon>Kickxella</taxon>
    </lineage>
</organism>
<accession>A0ACC1IPQ9</accession>
<sequence>MDTVVDLTDSPTSPPPLNSAHSPLTTHPNNTHNEYAGPVVISSDEEAAAEGIRAQGRMPAGVPPLPQGYILPPIRPPNERSHGRIERITTLRQMLMPGRSGNRNTRSNGSNAQGQPQQQVLLGSNRVVPLHMTRPPIISRGVQHMANDPIQPGVYNPIHARPLLPHERQQRIAEAAAAAGAGAGAGADSPLSSAVIAGRETADGAIDVEDVDPTPYNQMAAAASANRSYVSSSDDLSSEYSGNESPRNSIPARTIRPFVGRRYRDAEDRQAAMQLIREARARQQAQSINHSARGEMEIQRRYRSQRNRQLNEARAAQRRNRPSSGQNATGTSIPFMFPFHPGLLPHHFQRNATNGSGNSTNRTQLNPFDFFPGEDISDLLTFLEATAPQPPSNTARPRPLSPVQLTKQQAELAKTPDFSRCVPACNYRDTLPADIAAATASKALEIVCAQCTGTLFDKEPVWAPRCGHVMCNTCYKDITAGSRACKVCRHRMHKNKLVHLFT</sequence>
<comment type="caution">
    <text evidence="1">The sequence shown here is derived from an EMBL/GenBank/DDBJ whole genome shotgun (WGS) entry which is preliminary data.</text>
</comment>
<protein>
    <submittedName>
        <fullName evidence="1">Uncharacterized protein</fullName>
    </submittedName>
</protein>
<reference evidence="1" key="1">
    <citation type="submission" date="2022-07" db="EMBL/GenBank/DDBJ databases">
        <title>Phylogenomic reconstructions and comparative analyses of Kickxellomycotina fungi.</title>
        <authorList>
            <person name="Reynolds N.K."/>
            <person name="Stajich J.E."/>
            <person name="Barry K."/>
            <person name="Grigoriev I.V."/>
            <person name="Crous P."/>
            <person name="Smith M.E."/>
        </authorList>
    </citation>
    <scope>NUCLEOTIDE SEQUENCE</scope>
    <source>
        <strain evidence="1">Benny 63K</strain>
    </source>
</reference>